<keyword evidence="3" id="KW-1185">Reference proteome</keyword>
<dbReference type="SUPFAM" id="SSF47413">
    <property type="entry name" value="lambda repressor-like DNA-binding domains"/>
    <property type="match status" value="1"/>
</dbReference>
<proteinExistence type="predicted"/>
<comment type="caution">
    <text evidence="2">The sequence shown here is derived from an EMBL/GenBank/DDBJ whole genome shotgun (WGS) entry which is preliminary data.</text>
</comment>
<dbReference type="CDD" id="cd00093">
    <property type="entry name" value="HTH_XRE"/>
    <property type="match status" value="1"/>
</dbReference>
<organism evidence="2 3">
    <name type="scientific">Collinsella ureilytica</name>
    <dbReference type="NCBI Taxonomy" id="2869515"/>
    <lineage>
        <taxon>Bacteria</taxon>
        <taxon>Bacillati</taxon>
        <taxon>Actinomycetota</taxon>
        <taxon>Coriobacteriia</taxon>
        <taxon>Coriobacteriales</taxon>
        <taxon>Coriobacteriaceae</taxon>
        <taxon>Collinsella</taxon>
    </lineage>
</organism>
<dbReference type="EMBL" id="JAIMFO010000005">
    <property type="protein sequence ID" value="MBY4797400.1"/>
    <property type="molecule type" value="Genomic_DNA"/>
</dbReference>
<dbReference type="InterPro" id="IPR001387">
    <property type="entry name" value="Cro/C1-type_HTH"/>
</dbReference>
<dbReference type="Gene3D" id="1.10.260.40">
    <property type="entry name" value="lambda repressor-like DNA-binding domains"/>
    <property type="match status" value="1"/>
</dbReference>
<name>A0ABS7MJ51_9ACTN</name>
<dbReference type="RefSeq" id="WP_222199121.1">
    <property type="nucleotide sequence ID" value="NZ_JAIMFO010000005.1"/>
</dbReference>
<accession>A0ABS7MJ51</accession>
<feature type="domain" description="HTH cro/C1-type" evidence="1">
    <location>
        <begin position="13"/>
        <end position="67"/>
    </location>
</feature>
<reference evidence="2 3" key="1">
    <citation type="submission" date="2021-08" db="EMBL/GenBank/DDBJ databases">
        <title>Collinsella faecalis sp. nov. isolated from swine faeces.</title>
        <authorList>
            <person name="Oh B.S."/>
            <person name="Lee J.H."/>
        </authorList>
    </citation>
    <scope>NUCLEOTIDE SEQUENCE [LARGE SCALE GENOMIC DNA]</scope>
    <source>
        <strain evidence="2 3">AGMB00827</strain>
    </source>
</reference>
<gene>
    <name evidence="2" type="ORF">K6V98_03340</name>
</gene>
<dbReference type="InterPro" id="IPR010982">
    <property type="entry name" value="Lambda_DNA-bd_dom_sf"/>
</dbReference>
<evidence type="ECO:0000313" key="3">
    <source>
        <dbReference type="Proteomes" id="UP000700908"/>
    </source>
</evidence>
<dbReference type="PROSITE" id="PS50943">
    <property type="entry name" value="HTH_CROC1"/>
    <property type="match status" value="1"/>
</dbReference>
<dbReference type="Proteomes" id="UP000700908">
    <property type="component" value="Unassembled WGS sequence"/>
</dbReference>
<protein>
    <submittedName>
        <fullName evidence="2">Helix-turn-helix domain-containing protein</fullName>
    </submittedName>
</protein>
<sequence length="69" mass="7714">MRNQLRQKLGENIRARRLDARLTKVDFCLMAGISRPLLDLIEAGEANVTLDTLERLASAFDTDGADLLQ</sequence>
<evidence type="ECO:0000313" key="2">
    <source>
        <dbReference type="EMBL" id="MBY4797400.1"/>
    </source>
</evidence>
<dbReference type="Pfam" id="PF13560">
    <property type="entry name" value="HTH_31"/>
    <property type="match status" value="1"/>
</dbReference>
<evidence type="ECO:0000259" key="1">
    <source>
        <dbReference type="PROSITE" id="PS50943"/>
    </source>
</evidence>
<dbReference type="SMART" id="SM00530">
    <property type="entry name" value="HTH_XRE"/>
    <property type="match status" value="1"/>
</dbReference>